<sequence length="258" mass="27138">GRFPVFAAAFDEVTAALDVHLERPLREVLWGGDPAVVEGTGWAQPGLFAFEVALFRLLESVGLRPDVVAGHSVGELAAAHVSGVLTLADAARLVAARGRLMQGLPAGGAMASVRAGEEEVRAVLAGGVSIAAVNGPRSVVISGGEDAVAETMSRLQDFKVTRLRVSHAFHSALMEPMLAGFAEVAAQLDYGIPRIPVVSTLTGRPVTEELQDPRYWVRQVREPVRFADAVTALAEQGVGRFLEVGPDTVLAAMAEDVA</sequence>
<dbReference type="SUPFAM" id="SSF55048">
    <property type="entry name" value="Probable ACP-binding domain of malonyl-CoA ACP transacylase"/>
    <property type="match status" value="1"/>
</dbReference>
<dbReference type="Pfam" id="PF00698">
    <property type="entry name" value="Acyl_transf_1"/>
    <property type="match status" value="1"/>
</dbReference>
<organism evidence="5 6">
    <name type="scientific">Streptomyces cinereospinus</name>
    <dbReference type="NCBI Taxonomy" id="285561"/>
    <lineage>
        <taxon>Bacteria</taxon>
        <taxon>Bacillati</taxon>
        <taxon>Actinomycetota</taxon>
        <taxon>Actinomycetes</taxon>
        <taxon>Kitasatosporales</taxon>
        <taxon>Streptomycetaceae</taxon>
        <taxon>Streptomyces</taxon>
    </lineage>
</organism>
<protein>
    <submittedName>
        <fullName evidence="5">Acyltransferase domain-containing protein</fullName>
        <ecNumber evidence="5">2.3.1.-</ecNumber>
    </submittedName>
</protein>
<evidence type="ECO:0000256" key="3">
    <source>
        <dbReference type="ARBA" id="ARBA00023315"/>
    </source>
</evidence>
<proteinExistence type="predicted"/>
<dbReference type="InterPro" id="IPR016036">
    <property type="entry name" value="Malonyl_transacylase_ACP-bd"/>
</dbReference>
<dbReference type="RefSeq" id="WP_381351178.1">
    <property type="nucleotide sequence ID" value="NZ_JBHMCY010000209.1"/>
</dbReference>
<keyword evidence="1 5" id="KW-0808">Transferase</keyword>
<keyword evidence="3 5" id="KW-0012">Acyltransferase</keyword>
<dbReference type="InterPro" id="IPR001227">
    <property type="entry name" value="Ac_transferase_dom_sf"/>
</dbReference>
<evidence type="ECO:0000256" key="2">
    <source>
        <dbReference type="ARBA" id="ARBA00023268"/>
    </source>
</evidence>
<dbReference type="Gene3D" id="3.40.366.10">
    <property type="entry name" value="Malonyl-Coenzyme A Acyl Carrier Protein, domain 2"/>
    <property type="match status" value="1"/>
</dbReference>
<dbReference type="InterPro" id="IPR014043">
    <property type="entry name" value="Acyl_transferase_dom"/>
</dbReference>
<evidence type="ECO:0000313" key="6">
    <source>
        <dbReference type="Proteomes" id="UP001589709"/>
    </source>
</evidence>
<dbReference type="PANTHER" id="PTHR43775:SF51">
    <property type="entry name" value="INACTIVE PHENOLPHTHIOCEROL SYNTHESIS POLYKETIDE SYNTHASE TYPE I PKS1-RELATED"/>
    <property type="match status" value="1"/>
</dbReference>
<dbReference type="Proteomes" id="UP001589709">
    <property type="component" value="Unassembled WGS sequence"/>
</dbReference>
<dbReference type="GO" id="GO:0016746">
    <property type="term" value="F:acyltransferase activity"/>
    <property type="evidence" value="ECO:0007669"/>
    <property type="project" value="UniProtKB-KW"/>
</dbReference>
<feature type="domain" description="Malonyl-CoA:ACP transacylase (MAT)" evidence="4">
    <location>
        <begin position="2"/>
        <end position="258"/>
    </location>
</feature>
<reference evidence="5 6" key="1">
    <citation type="submission" date="2024-09" db="EMBL/GenBank/DDBJ databases">
        <authorList>
            <person name="Sun Q."/>
            <person name="Mori K."/>
        </authorList>
    </citation>
    <scope>NUCLEOTIDE SEQUENCE [LARGE SCALE GENOMIC DNA]</scope>
    <source>
        <strain evidence="5 6">JCM 6917</strain>
    </source>
</reference>
<feature type="non-terminal residue" evidence="5">
    <location>
        <position position="1"/>
    </location>
</feature>
<evidence type="ECO:0000256" key="1">
    <source>
        <dbReference type="ARBA" id="ARBA00022679"/>
    </source>
</evidence>
<evidence type="ECO:0000259" key="4">
    <source>
        <dbReference type="SMART" id="SM00827"/>
    </source>
</evidence>
<dbReference type="EMBL" id="JBHMCY010000209">
    <property type="protein sequence ID" value="MFB9467849.1"/>
    <property type="molecule type" value="Genomic_DNA"/>
</dbReference>
<dbReference type="EC" id="2.3.1.-" evidence="5"/>
<dbReference type="InterPro" id="IPR016035">
    <property type="entry name" value="Acyl_Trfase/lysoPLipase"/>
</dbReference>
<keyword evidence="2" id="KW-0511">Multifunctional enzyme</keyword>
<accession>A0ABV5NC23</accession>
<comment type="caution">
    <text evidence="5">The sequence shown here is derived from an EMBL/GenBank/DDBJ whole genome shotgun (WGS) entry which is preliminary data.</text>
</comment>
<gene>
    <name evidence="5" type="ORF">ACFF45_35540</name>
</gene>
<name>A0ABV5NC23_9ACTN</name>
<feature type="non-terminal residue" evidence="5">
    <location>
        <position position="258"/>
    </location>
</feature>
<evidence type="ECO:0000313" key="5">
    <source>
        <dbReference type="EMBL" id="MFB9467849.1"/>
    </source>
</evidence>
<dbReference type="InterPro" id="IPR050091">
    <property type="entry name" value="PKS_NRPS_Biosynth_Enz"/>
</dbReference>
<dbReference type="PANTHER" id="PTHR43775">
    <property type="entry name" value="FATTY ACID SYNTHASE"/>
    <property type="match status" value="1"/>
</dbReference>
<dbReference type="SUPFAM" id="SSF52151">
    <property type="entry name" value="FabD/lysophospholipase-like"/>
    <property type="match status" value="1"/>
</dbReference>
<dbReference type="SMART" id="SM00827">
    <property type="entry name" value="PKS_AT"/>
    <property type="match status" value="1"/>
</dbReference>
<keyword evidence="6" id="KW-1185">Reference proteome</keyword>